<comment type="caution">
    <text evidence="2">The sequence shown here is derived from an EMBL/GenBank/DDBJ whole genome shotgun (WGS) entry which is preliminary data.</text>
</comment>
<accession>A0A3N6SE95</accession>
<dbReference type="AlphaFoldDB" id="A0A3N6SE95"/>
<feature type="region of interest" description="Disordered" evidence="1">
    <location>
        <begin position="124"/>
        <end position="143"/>
    </location>
</feature>
<proteinExistence type="predicted"/>
<evidence type="ECO:0000256" key="1">
    <source>
        <dbReference type="SAM" id="MobiDB-lite"/>
    </source>
</evidence>
<name>A0A3N6SE95_BRACR</name>
<organism evidence="2">
    <name type="scientific">Brassica cretica</name>
    <name type="common">Mustard</name>
    <dbReference type="NCBI Taxonomy" id="69181"/>
    <lineage>
        <taxon>Eukaryota</taxon>
        <taxon>Viridiplantae</taxon>
        <taxon>Streptophyta</taxon>
        <taxon>Embryophyta</taxon>
        <taxon>Tracheophyta</taxon>
        <taxon>Spermatophyta</taxon>
        <taxon>Magnoliopsida</taxon>
        <taxon>eudicotyledons</taxon>
        <taxon>Gunneridae</taxon>
        <taxon>Pentapetalae</taxon>
        <taxon>rosids</taxon>
        <taxon>malvids</taxon>
        <taxon>Brassicales</taxon>
        <taxon>Brassicaceae</taxon>
        <taxon>Brassiceae</taxon>
        <taxon>Brassica</taxon>
    </lineage>
</organism>
<reference evidence="3 4" key="3">
    <citation type="journal article" date="2020" name="BMC Genomics">
        <title>Intraspecific diversification of the crop wild relative Brassica cretica Lam. using demographic model selection.</title>
        <authorList>
            <person name="Kioukis A."/>
            <person name="Michalopoulou V.A."/>
            <person name="Briers L."/>
            <person name="Pirintsos S."/>
            <person name="Studholme D.J."/>
            <person name="Pavlidis P."/>
            <person name="Sarris P.F."/>
        </authorList>
    </citation>
    <scope>NUCLEOTIDE SEQUENCE [LARGE SCALE GENOMIC DNA]</scope>
    <source>
        <strain evidence="4">cv. PFS-1207/04</strain>
        <strain evidence="3">PFS-1207/04</strain>
    </source>
</reference>
<protein>
    <submittedName>
        <fullName evidence="2">Uncharacterized protein</fullName>
    </submittedName>
</protein>
<dbReference type="Proteomes" id="UP000266723">
    <property type="component" value="Unassembled WGS sequence"/>
</dbReference>
<keyword evidence="4" id="KW-1185">Reference proteome</keyword>
<evidence type="ECO:0000313" key="4">
    <source>
        <dbReference type="Proteomes" id="UP000266723"/>
    </source>
</evidence>
<evidence type="ECO:0000313" key="3">
    <source>
        <dbReference type="EMBL" id="KAF3530090.1"/>
    </source>
</evidence>
<reference evidence="2" key="1">
    <citation type="submission" date="2019-12" db="EMBL/GenBank/DDBJ databases">
        <title>Genome sequencing and annotation of Brassica cretica.</title>
        <authorList>
            <person name="Studholme D.J."/>
            <person name="Sarris P.F."/>
        </authorList>
    </citation>
    <scope>NUCLEOTIDE SEQUENCE</scope>
    <source>
        <strain evidence="2">PFS-102/07</strain>
        <tissue evidence="2">Leaf</tissue>
    </source>
</reference>
<gene>
    <name evidence="3" type="ORF">DY000_02039025</name>
    <name evidence="2" type="ORF">F2Q70_00035406</name>
</gene>
<evidence type="ECO:0000313" key="2">
    <source>
        <dbReference type="EMBL" id="KAF2583629.1"/>
    </source>
</evidence>
<sequence>MELDNDRRKKWRLQQWPFDVRRATVLLVTTSCSSSSRRASSSFHHRSLSLGKVHVSKIFPAAAQIKTNILGFSGFVWHGNDEARNVTHYLRRSTQYNIQYPADGPRRPAKNVVRDWAAIFRTASREGQARRLPPKTNPQRSGK</sequence>
<reference evidence="3" key="2">
    <citation type="submission" date="2019-12" db="EMBL/GenBank/DDBJ databases">
        <authorList>
            <person name="Studholme D.J."/>
            <person name="Sarris P."/>
        </authorList>
    </citation>
    <scope>NUCLEOTIDE SEQUENCE</scope>
    <source>
        <strain evidence="3">PFS-1207/04</strain>
        <tissue evidence="3">Leaf</tissue>
    </source>
</reference>
<dbReference type="EMBL" id="QGKV02001507">
    <property type="protein sequence ID" value="KAF3530090.1"/>
    <property type="molecule type" value="Genomic_DNA"/>
</dbReference>
<dbReference type="EMBL" id="QGKY02000246">
    <property type="protein sequence ID" value="KAF2583629.1"/>
    <property type="molecule type" value="Genomic_DNA"/>
</dbReference>